<dbReference type="Proteomes" id="UP000255024">
    <property type="component" value="Unassembled WGS sequence"/>
</dbReference>
<dbReference type="PROSITE" id="PS51186">
    <property type="entry name" value="GNAT"/>
    <property type="match status" value="1"/>
</dbReference>
<dbReference type="PANTHER" id="PTHR43792">
    <property type="entry name" value="GNAT FAMILY, PUTATIVE (AFU_ORTHOLOGUE AFUA_3G00765)-RELATED-RELATED"/>
    <property type="match status" value="1"/>
</dbReference>
<proteinExistence type="predicted"/>
<protein>
    <submittedName>
        <fullName evidence="2">Spermidine N(1)-acetyltransferase</fullName>
        <ecNumber evidence="2">2.3.1.57</ecNumber>
    </submittedName>
</protein>
<keyword evidence="2" id="KW-0808">Transferase</keyword>
<dbReference type="SUPFAM" id="SSF55729">
    <property type="entry name" value="Acyl-CoA N-acyltransferases (Nat)"/>
    <property type="match status" value="1"/>
</dbReference>
<dbReference type="EMBL" id="UGQL01000001">
    <property type="protein sequence ID" value="STZ27826.1"/>
    <property type="molecule type" value="Genomic_DNA"/>
</dbReference>
<keyword evidence="2" id="KW-0012">Acyltransferase</keyword>
<gene>
    <name evidence="2" type="primary">speG</name>
    <name evidence="2" type="ORF">NCTC11179_01363</name>
</gene>
<dbReference type="PANTHER" id="PTHR43792:SF1">
    <property type="entry name" value="N-ACETYLTRANSFERASE DOMAIN-CONTAINING PROTEIN"/>
    <property type="match status" value="1"/>
</dbReference>
<organism evidence="2 3">
    <name type="scientific">Myroides odoratus</name>
    <name type="common">Flavobacterium odoratum</name>
    <dbReference type="NCBI Taxonomy" id="256"/>
    <lineage>
        <taxon>Bacteria</taxon>
        <taxon>Pseudomonadati</taxon>
        <taxon>Bacteroidota</taxon>
        <taxon>Flavobacteriia</taxon>
        <taxon>Flavobacteriales</taxon>
        <taxon>Flavobacteriaceae</taxon>
        <taxon>Myroides</taxon>
    </lineage>
</organism>
<dbReference type="Gene3D" id="3.40.630.30">
    <property type="match status" value="1"/>
</dbReference>
<reference evidence="2 3" key="1">
    <citation type="submission" date="2018-06" db="EMBL/GenBank/DDBJ databases">
        <authorList>
            <consortium name="Pathogen Informatics"/>
            <person name="Doyle S."/>
        </authorList>
    </citation>
    <scope>NUCLEOTIDE SEQUENCE [LARGE SCALE GENOMIC DNA]</scope>
    <source>
        <strain evidence="2 3">NCTC11179</strain>
    </source>
</reference>
<sequence>MIYIETERLILRTYKQEDVAAFIRLNSDPEVMRYFLEKKTPEESEVMIQKFNRNIEADGFGAFAVEEKATQQFIGFIGLNTFTFEADFAPAVEVLWRLLPEFWNKGYATEGAKACLDFAQKQLNLNRVYAFTTVSNKASEQVMIKSGMTYVKNFNHPLVSVDHPLLEHKLYVKEYN</sequence>
<dbReference type="GO" id="GO:0004145">
    <property type="term" value="F:diamine N-acetyltransferase activity"/>
    <property type="evidence" value="ECO:0007669"/>
    <property type="project" value="UniProtKB-EC"/>
</dbReference>
<dbReference type="InterPro" id="IPR051531">
    <property type="entry name" value="N-acetyltransferase"/>
</dbReference>
<dbReference type="InterPro" id="IPR016181">
    <property type="entry name" value="Acyl_CoA_acyltransferase"/>
</dbReference>
<evidence type="ECO:0000313" key="3">
    <source>
        <dbReference type="Proteomes" id="UP000255024"/>
    </source>
</evidence>
<dbReference type="EC" id="2.3.1.57" evidence="2"/>
<dbReference type="AlphaFoldDB" id="A0A378RLD0"/>
<dbReference type="InterPro" id="IPR000182">
    <property type="entry name" value="GNAT_dom"/>
</dbReference>
<evidence type="ECO:0000259" key="1">
    <source>
        <dbReference type="PROSITE" id="PS51186"/>
    </source>
</evidence>
<accession>A0A378RLD0</accession>
<feature type="domain" description="N-acetyltransferase" evidence="1">
    <location>
        <begin position="9"/>
        <end position="171"/>
    </location>
</feature>
<dbReference type="Pfam" id="PF13302">
    <property type="entry name" value="Acetyltransf_3"/>
    <property type="match status" value="1"/>
</dbReference>
<dbReference type="RefSeq" id="WP_115090691.1">
    <property type="nucleotide sequence ID" value="NZ_CP068107.1"/>
</dbReference>
<evidence type="ECO:0000313" key="2">
    <source>
        <dbReference type="EMBL" id="STZ27826.1"/>
    </source>
</evidence>
<name>A0A378RLD0_MYROD</name>
<keyword evidence="3" id="KW-1185">Reference proteome</keyword>